<protein>
    <submittedName>
        <fullName evidence="2">Uncharacterized protein</fullName>
    </submittedName>
</protein>
<proteinExistence type="predicted"/>
<sequence>MPLRILTTLVFGANGSMLILKREKGAPKATLLLFTHLLYNFVIVGCRRVAVQKRYAFNRHESHHAHSHTSHFKVTHEVNLRAVFIDKMRYNELALLRYEYGS</sequence>
<evidence type="ECO:0000313" key="3">
    <source>
        <dbReference type="Proteomes" id="UP000251795"/>
    </source>
</evidence>
<gene>
    <name evidence="2" type="ORF">Alexandra_59</name>
</gene>
<keyword evidence="1" id="KW-0472">Membrane</keyword>
<keyword evidence="1" id="KW-0812">Transmembrane</keyword>
<evidence type="ECO:0000313" key="2">
    <source>
        <dbReference type="EMBL" id="AWY08339.1"/>
    </source>
</evidence>
<name>A0A2Z4QE83_9CAUD</name>
<reference evidence="2 3" key="1">
    <citation type="submission" date="2018-04" db="EMBL/GenBank/DDBJ databases">
        <authorList>
            <person name="Go L.Y."/>
            <person name="Mitchell J.A."/>
        </authorList>
    </citation>
    <scope>NUCLEOTIDE SEQUENCE [LARGE SCALE GENOMIC DNA]</scope>
</reference>
<keyword evidence="1" id="KW-1133">Transmembrane helix</keyword>
<accession>A0A2Z4QE83</accession>
<dbReference type="Proteomes" id="UP000251795">
    <property type="component" value="Segment"/>
</dbReference>
<keyword evidence="3" id="KW-1185">Reference proteome</keyword>
<evidence type="ECO:0000256" key="1">
    <source>
        <dbReference type="SAM" id="Phobius"/>
    </source>
</evidence>
<organism evidence="2 3">
    <name type="scientific">Erwinia phage vB_EamM_Alexandra</name>
    <dbReference type="NCBI Taxonomy" id="2201424"/>
    <lineage>
        <taxon>Viruses</taxon>
        <taxon>Duplodnaviria</taxon>
        <taxon>Heunggongvirae</taxon>
        <taxon>Uroviricota</taxon>
        <taxon>Caudoviricetes</taxon>
        <taxon>Alexandravirus</taxon>
        <taxon>Alexandravirus alexandra</taxon>
    </lineage>
</organism>
<feature type="transmembrane region" description="Helical" evidence="1">
    <location>
        <begin position="31"/>
        <end position="50"/>
    </location>
</feature>
<dbReference type="EMBL" id="MH248138">
    <property type="protein sequence ID" value="AWY08339.1"/>
    <property type="molecule type" value="Genomic_DNA"/>
</dbReference>